<comment type="subcellular location">
    <subcellularLocation>
        <location evidence="1">Cell outer membrane</location>
    </subcellularLocation>
</comment>
<keyword evidence="4" id="KW-1134">Transmembrane beta strand</keyword>
<organism evidence="10 11">
    <name type="scientific">Ramlibacter humi</name>
    <dbReference type="NCBI Taxonomy" id="2530451"/>
    <lineage>
        <taxon>Bacteria</taxon>
        <taxon>Pseudomonadati</taxon>
        <taxon>Pseudomonadota</taxon>
        <taxon>Betaproteobacteria</taxon>
        <taxon>Burkholderiales</taxon>
        <taxon>Comamonadaceae</taxon>
        <taxon>Ramlibacter</taxon>
    </lineage>
</organism>
<dbReference type="GO" id="GO:0098046">
    <property type="term" value="C:type V protein secretion system complex"/>
    <property type="evidence" value="ECO:0007669"/>
    <property type="project" value="TreeGrafter"/>
</dbReference>
<dbReference type="PROSITE" id="PS51779">
    <property type="entry name" value="POTRA"/>
    <property type="match status" value="1"/>
</dbReference>
<dbReference type="GO" id="GO:0008320">
    <property type="term" value="F:protein transmembrane transporter activity"/>
    <property type="evidence" value="ECO:0007669"/>
    <property type="project" value="TreeGrafter"/>
</dbReference>
<evidence type="ECO:0000256" key="4">
    <source>
        <dbReference type="ARBA" id="ARBA00022452"/>
    </source>
</evidence>
<dbReference type="EMBL" id="SMLK01000001">
    <property type="protein sequence ID" value="TFZ08151.1"/>
    <property type="molecule type" value="Genomic_DNA"/>
</dbReference>
<keyword evidence="6" id="KW-0653">Protein transport</keyword>
<protein>
    <submittedName>
        <fullName evidence="10">ShlB/FhaC/HecB family hemolysin secretion/activation protein</fullName>
    </submittedName>
</protein>
<evidence type="ECO:0000313" key="10">
    <source>
        <dbReference type="EMBL" id="TFZ08151.1"/>
    </source>
</evidence>
<dbReference type="Gene3D" id="2.40.160.50">
    <property type="entry name" value="membrane protein fhac: a member of the omp85/tpsb transporter family"/>
    <property type="match status" value="1"/>
</dbReference>
<dbReference type="RefSeq" id="WP_135248088.1">
    <property type="nucleotide sequence ID" value="NZ_SMLK01000001.1"/>
</dbReference>
<name>A0A4Z0C9Z0_9BURK</name>
<comment type="similarity">
    <text evidence="2">Belongs to the TPS (TC 1.B.20) family.</text>
</comment>
<keyword evidence="7" id="KW-0472">Membrane</keyword>
<evidence type="ECO:0000256" key="8">
    <source>
        <dbReference type="ARBA" id="ARBA00023237"/>
    </source>
</evidence>
<dbReference type="PANTHER" id="PTHR34597:SF1">
    <property type="entry name" value="HEME_HEMOPEXIN TRANSPORTER PROTEIN HUXB"/>
    <property type="match status" value="1"/>
</dbReference>
<evidence type="ECO:0000256" key="2">
    <source>
        <dbReference type="ARBA" id="ARBA00009055"/>
    </source>
</evidence>
<keyword evidence="8" id="KW-0998">Cell outer membrane</keyword>
<keyword evidence="11" id="KW-1185">Reference proteome</keyword>
<dbReference type="InterPro" id="IPR005565">
    <property type="entry name" value="Hemolysn_activator_HlyB_C"/>
</dbReference>
<evidence type="ECO:0000256" key="1">
    <source>
        <dbReference type="ARBA" id="ARBA00004442"/>
    </source>
</evidence>
<keyword evidence="5" id="KW-0812">Transmembrane</keyword>
<reference evidence="10 11" key="1">
    <citation type="submission" date="2019-03" db="EMBL/GenBank/DDBJ databases">
        <title>Ramlibacter sp. 18x22-1, whole genome shotgun sequence.</title>
        <authorList>
            <person name="Zhang X."/>
            <person name="Feng G."/>
            <person name="Zhu H."/>
        </authorList>
    </citation>
    <scope>NUCLEOTIDE SEQUENCE [LARGE SCALE GENOMIC DNA]</scope>
    <source>
        <strain evidence="10 11">18x22-1</strain>
    </source>
</reference>
<evidence type="ECO:0000256" key="6">
    <source>
        <dbReference type="ARBA" id="ARBA00022927"/>
    </source>
</evidence>
<dbReference type="Pfam" id="PF03865">
    <property type="entry name" value="ShlB"/>
    <property type="match status" value="1"/>
</dbReference>
<dbReference type="Pfam" id="PF08479">
    <property type="entry name" value="POTRA_2"/>
    <property type="match status" value="1"/>
</dbReference>
<dbReference type="PANTHER" id="PTHR34597">
    <property type="entry name" value="SLR1661 PROTEIN"/>
    <property type="match status" value="1"/>
</dbReference>
<comment type="caution">
    <text evidence="10">The sequence shown here is derived from an EMBL/GenBank/DDBJ whole genome shotgun (WGS) entry which is preliminary data.</text>
</comment>
<dbReference type="InterPro" id="IPR013686">
    <property type="entry name" value="Polypept-transport_assoc_ShlB"/>
</dbReference>
<dbReference type="Proteomes" id="UP000297839">
    <property type="component" value="Unassembled WGS sequence"/>
</dbReference>
<dbReference type="OrthoDB" id="572300at2"/>
<sequence length="566" mass="59728">MPHAPRAAAAIAVALAFPIAAQQVRPDAGTLLEPRQAPAVPAPGGPPSAVLPQPPAAAPIDKSIQVVPSAFVIEGNTIYKDAELQPLVADLVGKPADMEQLLQAAQAVRRYYRERGYLLTEVYLPEQQLPLSGGPVKLQVLEARVGKVAVKVEGEGISEPLAAAIVNTHLRSGDAITEKLLDKPVLLLRDLIGFEATAAVEPGTNAGEADVTVLVKSAGPRADGLVGADNFGVRSAGQWRAFGNANLNNVTGHGDVASVRVQQGERSASQLYRLGYSATVGGYATKLGLNATRTEYELGKQFAALGASGRADILGASLTQPLIRSRVSNLLASLTYEHKSLTDMTTLPPSTADRKVDSWRGSLLGNFVDEALGASFNSYAVHYTAGRVKMDNATLALDQGATGLRTAGGYEKLNFEYLRTTFVSAAGRVSLSVQGQLASKNLTSAEKIGLGGPAGVRGYPSGEAVGDSGTVVQLEYSHQLPETFGVPLRASAFYDWGRIKYNEGTIPAAFGAITNSESLSSVGLGLTAGTYGDWLVSAQLAWRLDRAPASDPDKRPRFWFSLQKWL</sequence>
<evidence type="ECO:0000256" key="7">
    <source>
        <dbReference type="ARBA" id="ARBA00023136"/>
    </source>
</evidence>
<dbReference type="InterPro" id="IPR034746">
    <property type="entry name" value="POTRA"/>
</dbReference>
<evidence type="ECO:0000313" key="11">
    <source>
        <dbReference type="Proteomes" id="UP000297839"/>
    </source>
</evidence>
<dbReference type="GO" id="GO:0009279">
    <property type="term" value="C:cell outer membrane"/>
    <property type="evidence" value="ECO:0007669"/>
    <property type="project" value="UniProtKB-SubCell"/>
</dbReference>
<dbReference type="Gene3D" id="3.10.20.310">
    <property type="entry name" value="membrane protein fhac"/>
    <property type="match status" value="1"/>
</dbReference>
<evidence type="ECO:0000259" key="9">
    <source>
        <dbReference type="PROSITE" id="PS51779"/>
    </source>
</evidence>
<evidence type="ECO:0000256" key="3">
    <source>
        <dbReference type="ARBA" id="ARBA00022448"/>
    </source>
</evidence>
<keyword evidence="3" id="KW-0813">Transport</keyword>
<proteinExistence type="inferred from homology"/>
<dbReference type="AlphaFoldDB" id="A0A4Z0C9Z0"/>
<evidence type="ECO:0000256" key="5">
    <source>
        <dbReference type="ARBA" id="ARBA00022692"/>
    </source>
</evidence>
<feature type="domain" description="POTRA" evidence="9">
    <location>
        <begin position="66"/>
        <end position="143"/>
    </location>
</feature>
<accession>A0A4Z0C9Z0</accession>
<gene>
    <name evidence="10" type="ORF">EZ216_03015</name>
</gene>
<dbReference type="GO" id="GO:0046819">
    <property type="term" value="P:protein secretion by the type V secretion system"/>
    <property type="evidence" value="ECO:0007669"/>
    <property type="project" value="TreeGrafter"/>
</dbReference>
<dbReference type="InterPro" id="IPR051544">
    <property type="entry name" value="TPS_OM_transporter"/>
</dbReference>